<feature type="region of interest" description="Disordered" evidence="1">
    <location>
        <begin position="154"/>
        <end position="190"/>
    </location>
</feature>
<sequence>MAKLWYKVAEICRRGRGLRASIFVSQLYSGHNDARVTRFLTHLREKSPLLVLAADLQPKVMAEHPRGSWVGTFDIRMQAIKFREDRVRFTTLKYATMHQAAQSYQQRPHDQAARDAWIRATDEYCVSAVLILIAGTHEVGGHLAITYYGNGDAQTPPHMRSSSSRLNQDDDDDDDDEDDSGSEGAGESGEIFEQEVFGGLVDYFQDNGYPSLPVSHFWTLFLRVPC</sequence>
<dbReference type="EMBL" id="JAUTXT010000031">
    <property type="protein sequence ID" value="KAK3672641.1"/>
    <property type="molecule type" value="Genomic_DNA"/>
</dbReference>
<protein>
    <submittedName>
        <fullName evidence="2">Uncharacterized protein</fullName>
    </submittedName>
</protein>
<reference evidence="2" key="1">
    <citation type="submission" date="2023-07" db="EMBL/GenBank/DDBJ databases">
        <title>Black Yeasts Isolated from many extreme environments.</title>
        <authorList>
            <person name="Coleine C."/>
            <person name="Stajich J.E."/>
            <person name="Selbmann L."/>
        </authorList>
    </citation>
    <scope>NUCLEOTIDE SEQUENCE</scope>
    <source>
        <strain evidence="2">CCFEE 5485</strain>
    </source>
</reference>
<feature type="compositionally biased region" description="Acidic residues" evidence="1">
    <location>
        <begin position="169"/>
        <end position="181"/>
    </location>
</feature>
<evidence type="ECO:0000313" key="3">
    <source>
        <dbReference type="Proteomes" id="UP001274830"/>
    </source>
</evidence>
<evidence type="ECO:0000256" key="1">
    <source>
        <dbReference type="SAM" id="MobiDB-lite"/>
    </source>
</evidence>
<evidence type="ECO:0000313" key="2">
    <source>
        <dbReference type="EMBL" id="KAK3672641.1"/>
    </source>
</evidence>
<name>A0AAE0TSA8_9PEZI</name>
<organism evidence="2 3">
    <name type="scientific">Recurvomyces mirabilis</name>
    <dbReference type="NCBI Taxonomy" id="574656"/>
    <lineage>
        <taxon>Eukaryota</taxon>
        <taxon>Fungi</taxon>
        <taxon>Dikarya</taxon>
        <taxon>Ascomycota</taxon>
        <taxon>Pezizomycotina</taxon>
        <taxon>Dothideomycetes</taxon>
        <taxon>Dothideomycetidae</taxon>
        <taxon>Mycosphaerellales</taxon>
        <taxon>Teratosphaeriaceae</taxon>
        <taxon>Recurvomyces</taxon>
    </lineage>
</organism>
<gene>
    <name evidence="2" type="ORF">LTR78_007453</name>
</gene>
<accession>A0AAE0TSA8</accession>
<comment type="caution">
    <text evidence="2">The sequence shown here is derived from an EMBL/GenBank/DDBJ whole genome shotgun (WGS) entry which is preliminary data.</text>
</comment>
<dbReference type="Proteomes" id="UP001274830">
    <property type="component" value="Unassembled WGS sequence"/>
</dbReference>
<dbReference type="AlphaFoldDB" id="A0AAE0TSA8"/>
<keyword evidence="3" id="KW-1185">Reference proteome</keyword>
<proteinExistence type="predicted"/>